<name>A0A834H837_RHOSS</name>
<evidence type="ECO:0000313" key="2">
    <source>
        <dbReference type="EMBL" id="KAF7149581.1"/>
    </source>
</evidence>
<evidence type="ECO:0000259" key="1">
    <source>
        <dbReference type="Pfam" id="PF07727"/>
    </source>
</evidence>
<reference evidence="2" key="1">
    <citation type="submission" date="2019-11" db="EMBL/GenBank/DDBJ databases">
        <authorList>
            <person name="Liu Y."/>
            <person name="Hou J."/>
            <person name="Li T.-Q."/>
            <person name="Guan C.-H."/>
            <person name="Wu X."/>
            <person name="Wu H.-Z."/>
            <person name="Ling F."/>
            <person name="Zhang R."/>
            <person name="Shi X.-G."/>
            <person name="Ren J.-P."/>
            <person name="Chen E.-F."/>
            <person name="Sun J.-M."/>
        </authorList>
    </citation>
    <scope>NUCLEOTIDE SEQUENCE</scope>
    <source>
        <strain evidence="2">Adult_tree_wgs_1</strain>
        <tissue evidence="2">Leaves</tissue>
    </source>
</reference>
<feature type="domain" description="Reverse transcriptase Ty1/copia-type" evidence="1">
    <location>
        <begin position="1"/>
        <end position="75"/>
    </location>
</feature>
<gene>
    <name evidence="2" type="ORF">RHSIM_Rhsim02G0124000</name>
</gene>
<dbReference type="InterPro" id="IPR013103">
    <property type="entry name" value="RVT_2"/>
</dbReference>
<accession>A0A834H837</accession>
<dbReference type="Proteomes" id="UP000626092">
    <property type="component" value="Unassembled WGS sequence"/>
</dbReference>
<sequence>MIITGSNPVAVNEVKCHLFREFEMKDLDLGPLRYFLGIEVAFSPKGYLLGQSKYAIDILHLACPTNTKTVDTPLELHAKFSTSDGVPLEDPTKYFQAVGAILSSDIWSVFALSSSSIKDRSSTSAYVDNFNDLTSLRKSGFNPPSNLRAFMFSSGIRCGA</sequence>
<protein>
    <recommendedName>
        <fullName evidence="1">Reverse transcriptase Ty1/copia-type domain-containing protein</fullName>
    </recommendedName>
</protein>
<dbReference type="OrthoDB" id="2012657at2759"/>
<keyword evidence="3" id="KW-1185">Reference proteome</keyword>
<evidence type="ECO:0000313" key="3">
    <source>
        <dbReference type="Proteomes" id="UP000626092"/>
    </source>
</evidence>
<dbReference type="Pfam" id="PF07727">
    <property type="entry name" value="RVT_2"/>
    <property type="match status" value="1"/>
</dbReference>
<dbReference type="AlphaFoldDB" id="A0A834H837"/>
<organism evidence="2 3">
    <name type="scientific">Rhododendron simsii</name>
    <name type="common">Sims's rhododendron</name>
    <dbReference type="NCBI Taxonomy" id="118357"/>
    <lineage>
        <taxon>Eukaryota</taxon>
        <taxon>Viridiplantae</taxon>
        <taxon>Streptophyta</taxon>
        <taxon>Embryophyta</taxon>
        <taxon>Tracheophyta</taxon>
        <taxon>Spermatophyta</taxon>
        <taxon>Magnoliopsida</taxon>
        <taxon>eudicotyledons</taxon>
        <taxon>Gunneridae</taxon>
        <taxon>Pentapetalae</taxon>
        <taxon>asterids</taxon>
        <taxon>Ericales</taxon>
        <taxon>Ericaceae</taxon>
        <taxon>Ericoideae</taxon>
        <taxon>Rhodoreae</taxon>
        <taxon>Rhododendron</taxon>
    </lineage>
</organism>
<comment type="caution">
    <text evidence="2">The sequence shown here is derived from an EMBL/GenBank/DDBJ whole genome shotgun (WGS) entry which is preliminary data.</text>
</comment>
<dbReference type="EMBL" id="WJXA01000002">
    <property type="protein sequence ID" value="KAF7149581.1"/>
    <property type="molecule type" value="Genomic_DNA"/>
</dbReference>
<proteinExistence type="predicted"/>